<sequence>MTPPIPPARPRTLLDRAGRLWQWNPTLSRRPGDPPGVFCHRGHRRTEKELENEAEPIIEVRDPRILAVPLEPVPARQIRLNDLVVLPGLGELSPVIGVWPCTDRYASLLYVCTDNGDWAHRRADSPLLRADIRTPGRPGLLAAAPNGHGPESSALPGTTGRGAP</sequence>
<name>A0ABV9XZ82_9PSEU</name>
<accession>A0ABV9XZ82</accession>
<evidence type="ECO:0000313" key="2">
    <source>
        <dbReference type="EMBL" id="MFC5054542.1"/>
    </source>
</evidence>
<feature type="region of interest" description="Disordered" evidence="1">
    <location>
        <begin position="135"/>
        <end position="164"/>
    </location>
</feature>
<proteinExistence type="predicted"/>
<dbReference type="Proteomes" id="UP001595833">
    <property type="component" value="Unassembled WGS sequence"/>
</dbReference>
<dbReference type="EMBL" id="JBHSJB010000011">
    <property type="protein sequence ID" value="MFC5054542.1"/>
    <property type="molecule type" value="Genomic_DNA"/>
</dbReference>
<protein>
    <submittedName>
        <fullName evidence="2">Uncharacterized protein</fullName>
    </submittedName>
</protein>
<organism evidence="2 3">
    <name type="scientific">Saccharothrix xinjiangensis</name>
    <dbReference type="NCBI Taxonomy" id="204798"/>
    <lineage>
        <taxon>Bacteria</taxon>
        <taxon>Bacillati</taxon>
        <taxon>Actinomycetota</taxon>
        <taxon>Actinomycetes</taxon>
        <taxon>Pseudonocardiales</taxon>
        <taxon>Pseudonocardiaceae</taxon>
        <taxon>Saccharothrix</taxon>
    </lineage>
</organism>
<evidence type="ECO:0000256" key="1">
    <source>
        <dbReference type="SAM" id="MobiDB-lite"/>
    </source>
</evidence>
<keyword evidence="3" id="KW-1185">Reference proteome</keyword>
<comment type="caution">
    <text evidence="2">The sequence shown here is derived from an EMBL/GenBank/DDBJ whole genome shotgun (WGS) entry which is preliminary data.</text>
</comment>
<reference evidence="3" key="1">
    <citation type="journal article" date="2019" name="Int. J. Syst. Evol. Microbiol.">
        <title>The Global Catalogue of Microorganisms (GCM) 10K type strain sequencing project: providing services to taxonomists for standard genome sequencing and annotation.</title>
        <authorList>
            <consortium name="The Broad Institute Genomics Platform"/>
            <consortium name="The Broad Institute Genome Sequencing Center for Infectious Disease"/>
            <person name="Wu L."/>
            <person name="Ma J."/>
        </authorList>
    </citation>
    <scope>NUCLEOTIDE SEQUENCE [LARGE SCALE GENOMIC DNA]</scope>
    <source>
        <strain evidence="3">KCTC 12848</strain>
    </source>
</reference>
<dbReference type="RefSeq" id="WP_344034154.1">
    <property type="nucleotide sequence ID" value="NZ_BAAAKE010000001.1"/>
</dbReference>
<evidence type="ECO:0000313" key="3">
    <source>
        <dbReference type="Proteomes" id="UP001595833"/>
    </source>
</evidence>
<gene>
    <name evidence="2" type="ORF">ACFPFM_12350</name>
</gene>